<dbReference type="InterPro" id="IPR036188">
    <property type="entry name" value="FAD/NAD-bd_sf"/>
</dbReference>
<name>A0A0D7AN92_9AGAR</name>
<dbReference type="SUPFAM" id="SSF51905">
    <property type="entry name" value="FAD/NAD(P)-binding domain"/>
    <property type="match status" value="1"/>
</dbReference>
<gene>
    <name evidence="1" type="ORF">FISHEDRAFT_33544</name>
</gene>
<dbReference type="Gene3D" id="3.50.50.60">
    <property type="entry name" value="FAD/NAD(P)-binding domain"/>
    <property type="match status" value="1"/>
</dbReference>
<proteinExistence type="predicted"/>
<evidence type="ECO:0000313" key="1">
    <source>
        <dbReference type="EMBL" id="KIY53204.1"/>
    </source>
</evidence>
<keyword evidence="2" id="KW-1185">Reference proteome</keyword>
<dbReference type="InterPro" id="IPR053275">
    <property type="entry name" value="Agnestin_monoxygenase"/>
</dbReference>
<accession>A0A0D7AN92</accession>
<sequence length="414" mass="44386">MSSHSLDKYAAVVVGAGPGGIAVVGNLLACQVGPILWVDRAFDGGRINLYREVPSNTKVKLFVAFAEAVPILRDIVSRHPEPHAVSHMRSMDPERGCELAYAGDTCRLLTKGLVARPDVHACMGTVEKAVLNSEASSWTIYISPQVANGPHLATSPRLILCTGSSPIAVPVPVVGPTPVHLDVALSPSQLAAALPTHTRRVGVVGASHSAILVIRSLCAFAQEGTHPRLRVDWFARHALSYAEYMPPSPEHPDGWILRDSTGLKLVAAEWARKHLENLPQGSVDNADAGGVGRIVTKHLCDTEEAERAAYDAELAQCDYVIQAIGFKRDPIPTLLHESVSGDGEGPSIEPVFDHETGAFSYAGASGPSDKRIPGLYGTGIAFPERVVDPYGTVEYAVGFWKFLTFTKRVAAQWN</sequence>
<evidence type="ECO:0008006" key="3">
    <source>
        <dbReference type="Google" id="ProtNLM"/>
    </source>
</evidence>
<organism evidence="1 2">
    <name type="scientific">Fistulina hepatica ATCC 64428</name>
    <dbReference type="NCBI Taxonomy" id="1128425"/>
    <lineage>
        <taxon>Eukaryota</taxon>
        <taxon>Fungi</taxon>
        <taxon>Dikarya</taxon>
        <taxon>Basidiomycota</taxon>
        <taxon>Agaricomycotina</taxon>
        <taxon>Agaricomycetes</taxon>
        <taxon>Agaricomycetidae</taxon>
        <taxon>Agaricales</taxon>
        <taxon>Fistulinaceae</taxon>
        <taxon>Fistulina</taxon>
    </lineage>
</organism>
<protein>
    <recommendedName>
        <fullName evidence="3">FAD/NAD(P)-binding domain-containing protein</fullName>
    </recommendedName>
</protein>
<dbReference type="OrthoDB" id="432536at2759"/>
<dbReference type="PANTHER" id="PTHR38688">
    <property type="entry name" value="PYR_REDOX_2 DOMAIN-CONTAINING PROTEIN"/>
    <property type="match status" value="1"/>
</dbReference>
<reference evidence="1 2" key="1">
    <citation type="journal article" date="2015" name="Fungal Genet. Biol.">
        <title>Evolution of novel wood decay mechanisms in Agaricales revealed by the genome sequences of Fistulina hepatica and Cylindrobasidium torrendii.</title>
        <authorList>
            <person name="Floudas D."/>
            <person name="Held B.W."/>
            <person name="Riley R."/>
            <person name="Nagy L.G."/>
            <person name="Koehler G."/>
            <person name="Ransdell A.S."/>
            <person name="Younus H."/>
            <person name="Chow J."/>
            <person name="Chiniquy J."/>
            <person name="Lipzen A."/>
            <person name="Tritt A."/>
            <person name="Sun H."/>
            <person name="Haridas S."/>
            <person name="LaButti K."/>
            <person name="Ohm R.A."/>
            <person name="Kues U."/>
            <person name="Blanchette R.A."/>
            <person name="Grigoriev I.V."/>
            <person name="Minto R.E."/>
            <person name="Hibbett D.S."/>
        </authorList>
    </citation>
    <scope>NUCLEOTIDE SEQUENCE [LARGE SCALE GENOMIC DNA]</scope>
    <source>
        <strain evidence="1 2">ATCC 64428</strain>
    </source>
</reference>
<evidence type="ECO:0000313" key="2">
    <source>
        <dbReference type="Proteomes" id="UP000054144"/>
    </source>
</evidence>
<dbReference type="AlphaFoldDB" id="A0A0D7AN92"/>
<dbReference type="PANTHER" id="PTHR38688:SF1">
    <property type="entry name" value="FAD_NAD(P)-BINDING DOMAIN-CONTAINING PROTEIN"/>
    <property type="match status" value="1"/>
</dbReference>
<dbReference type="EMBL" id="KN881627">
    <property type="protein sequence ID" value="KIY53204.1"/>
    <property type="molecule type" value="Genomic_DNA"/>
</dbReference>
<dbReference type="Proteomes" id="UP000054144">
    <property type="component" value="Unassembled WGS sequence"/>
</dbReference>